<dbReference type="EMBL" id="JBGEDP010000001">
    <property type="protein sequence ID" value="MEY8017690.1"/>
    <property type="molecule type" value="Genomic_DNA"/>
</dbReference>
<proteinExistence type="predicted"/>
<feature type="coiled-coil region" evidence="1">
    <location>
        <begin position="173"/>
        <end position="220"/>
    </location>
</feature>
<accession>A0ABV4C564</accession>
<keyword evidence="4" id="KW-1185">Reference proteome</keyword>
<dbReference type="InterPro" id="IPR025503">
    <property type="entry name" value="DUF4391"/>
</dbReference>
<dbReference type="Proteomes" id="UP001564760">
    <property type="component" value="Unassembled WGS sequence"/>
</dbReference>
<evidence type="ECO:0000313" key="3">
    <source>
        <dbReference type="EMBL" id="MEY8018918.1"/>
    </source>
</evidence>
<dbReference type="RefSeq" id="WP_369739990.1">
    <property type="nucleotide sequence ID" value="NZ_JBGEDP010000001.1"/>
</dbReference>
<evidence type="ECO:0000313" key="2">
    <source>
        <dbReference type="EMBL" id="MEY8017690.1"/>
    </source>
</evidence>
<comment type="caution">
    <text evidence="2">The sequence shown here is derived from an EMBL/GenBank/DDBJ whole genome shotgun (WGS) entry which is preliminary data.</text>
</comment>
<reference evidence="2 4" key="1">
    <citation type="submission" date="2024-08" db="EMBL/GenBank/DDBJ databases">
        <title>Mycobacterium servetensis sp. nov., a novel rapid-growing mycobacterial species recovered from a human patient in Zaragoza, Spain.</title>
        <authorList>
            <person name="Tristancho-Baro A.I."/>
            <person name="Buenestado-Serrano S."/>
            <person name="Garcia De Viedma D."/>
            <person name="Milagro-Beamonte A."/>
            <person name="Burillo N."/>
            <person name="Sanz S."/>
            <person name="Lopez-Calleja A.I."/>
            <person name="Penas-Utrilla D."/>
            <person name="Guardingo M."/>
            <person name="Garcia M.J."/>
            <person name="Vinuelas-Bayon J."/>
        </authorList>
    </citation>
    <scope>NUCLEOTIDE SEQUENCE [LARGE SCALE GENOMIC DNA]</scope>
    <source>
        <strain evidence="2">12766410_HUMS</strain>
        <strain evidence="4">HUMS_12744610</strain>
    </source>
</reference>
<evidence type="ECO:0000256" key="1">
    <source>
        <dbReference type="SAM" id="Coils"/>
    </source>
</evidence>
<protein>
    <submittedName>
        <fullName evidence="2">DUF4391 domain-containing protein</fullName>
    </submittedName>
</protein>
<gene>
    <name evidence="2" type="ORF">AB8998_23290</name>
    <name evidence="3" type="ORF">AB8998_30170</name>
</gene>
<name>A0ABV4C564_9MYCO</name>
<dbReference type="EMBL" id="JBGEDP010000002">
    <property type="protein sequence ID" value="MEY8018918.1"/>
    <property type="molecule type" value="Genomic_DNA"/>
</dbReference>
<keyword evidence="1" id="KW-0175">Coiled coil</keyword>
<dbReference type="Pfam" id="PF14335">
    <property type="entry name" value="DUF4391"/>
    <property type="match status" value="1"/>
</dbReference>
<organism evidence="2 4">
    <name type="scientific">Mycobacterium servetii</name>
    <dbReference type="NCBI Taxonomy" id="3237418"/>
    <lineage>
        <taxon>Bacteria</taxon>
        <taxon>Bacillati</taxon>
        <taxon>Actinomycetota</taxon>
        <taxon>Actinomycetes</taxon>
        <taxon>Mycobacteriales</taxon>
        <taxon>Mycobacteriaceae</taxon>
        <taxon>Mycobacterium</taxon>
    </lineage>
</organism>
<evidence type="ECO:0000313" key="4">
    <source>
        <dbReference type="Proteomes" id="UP001564760"/>
    </source>
</evidence>
<sequence length="221" mass="24606">MTALLYRWPAAAKFGRTVPKTKFYEHGTVSGAVRDKFVSEVQRITWAYKLAQATINLPGNTDVPEIQVFQIDTKGDDVSESVLAAIDKAVKTPIIFEIVTGEGDEQRVRMAASHKQVGPATPKLSAYYTTDWQTPDAERQPLPTAISLPSLYTALLAPLTPVSARPGEELSDVAARLQAVRKLEREVASLERKLRAEPQLNRKVELRRALKTKQAELEQQR</sequence>